<evidence type="ECO:0000313" key="4">
    <source>
        <dbReference type="Proteomes" id="UP001499930"/>
    </source>
</evidence>
<reference evidence="4" key="1">
    <citation type="journal article" date="2019" name="Int. J. Syst. Evol. Microbiol.">
        <title>The Global Catalogue of Microorganisms (GCM) 10K type strain sequencing project: providing services to taxonomists for standard genome sequencing and annotation.</title>
        <authorList>
            <consortium name="The Broad Institute Genomics Platform"/>
            <consortium name="The Broad Institute Genome Sequencing Center for Infectious Disease"/>
            <person name="Wu L."/>
            <person name="Ma J."/>
        </authorList>
    </citation>
    <scope>NUCLEOTIDE SEQUENCE [LARGE SCALE GENOMIC DNA]</scope>
    <source>
        <strain evidence="4">JCM 3106</strain>
    </source>
</reference>
<dbReference type="Gene3D" id="1.10.30.50">
    <property type="match status" value="1"/>
</dbReference>
<organism evidence="3 4">
    <name type="scientific">Streptosporangium longisporum</name>
    <dbReference type="NCBI Taxonomy" id="46187"/>
    <lineage>
        <taxon>Bacteria</taxon>
        <taxon>Bacillati</taxon>
        <taxon>Actinomycetota</taxon>
        <taxon>Actinomycetes</taxon>
        <taxon>Streptosporangiales</taxon>
        <taxon>Streptosporangiaceae</taxon>
        <taxon>Streptosporangium</taxon>
    </lineage>
</organism>
<dbReference type="CDD" id="cd00085">
    <property type="entry name" value="HNHc"/>
    <property type="match status" value="1"/>
</dbReference>
<accession>A0ABP6L2Z9</accession>
<evidence type="ECO:0000259" key="2">
    <source>
        <dbReference type="SMART" id="SM00507"/>
    </source>
</evidence>
<evidence type="ECO:0000313" key="3">
    <source>
        <dbReference type="EMBL" id="GAA3027146.1"/>
    </source>
</evidence>
<feature type="region of interest" description="Disordered" evidence="1">
    <location>
        <begin position="1"/>
        <end position="51"/>
    </location>
</feature>
<dbReference type="InterPro" id="IPR003615">
    <property type="entry name" value="HNH_nuc"/>
</dbReference>
<name>A0ABP6L2Z9_9ACTN</name>
<proteinExistence type="predicted"/>
<evidence type="ECO:0000256" key="1">
    <source>
        <dbReference type="SAM" id="MobiDB-lite"/>
    </source>
</evidence>
<feature type="domain" description="HNH nuclease" evidence="2">
    <location>
        <begin position="108"/>
        <end position="168"/>
    </location>
</feature>
<keyword evidence="4" id="KW-1185">Reference proteome</keyword>
<gene>
    <name evidence="3" type="ORF">GCM10017559_61470</name>
</gene>
<comment type="caution">
    <text evidence="3">The sequence shown here is derived from an EMBL/GenBank/DDBJ whole genome shotgun (WGS) entry which is preliminary data.</text>
</comment>
<sequence>MCRRRRPAGKSADSEPPLPFGAAGAFARSGSLTRPRRAGRPRGANSELPRRGLAILGNMGESLEEEKRTCPHCGERFIPAEDTQVICGAKNCRNRQAKRGISAAVHRKLRSAVFERDRWVCQLCGRQCVPDLGRELPDGATLSHILAVRDGGKWRMRNLQTLCNACHRQKDNERPVEVPPLSPELEGRLREALKESRRNAAALIRAELGYGSTVAARILKRIKEGRDL</sequence>
<dbReference type="InterPro" id="IPR002711">
    <property type="entry name" value="HNH"/>
</dbReference>
<dbReference type="EMBL" id="BAAAWD010000016">
    <property type="protein sequence ID" value="GAA3027146.1"/>
    <property type="molecule type" value="Genomic_DNA"/>
</dbReference>
<dbReference type="Proteomes" id="UP001499930">
    <property type="component" value="Unassembled WGS sequence"/>
</dbReference>
<dbReference type="SMART" id="SM00507">
    <property type="entry name" value="HNHc"/>
    <property type="match status" value="1"/>
</dbReference>
<protein>
    <recommendedName>
        <fullName evidence="2">HNH nuclease domain-containing protein</fullName>
    </recommendedName>
</protein>
<dbReference type="Pfam" id="PF01844">
    <property type="entry name" value="HNH"/>
    <property type="match status" value="1"/>
</dbReference>